<evidence type="ECO:0000259" key="10">
    <source>
        <dbReference type="Pfam" id="PF00724"/>
    </source>
</evidence>
<dbReference type="CDD" id="cd02803">
    <property type="entry name" value="OYE_like_FMN_family"/>
    <property type="match status" value="1"/>
</dbReference>
<comment type="cofactor">
    <cofactor evidence="2">
        <name>[4Fe-4S] cluster</name>
        <dbReference type="ChEBI" id="CHEBI:49883"/>
    </cofactor>
</comment>
<keyword evidence="6" id="KW-0479">Metal-binding</keyword>
<evidence type="ECO:0000256" key="8">
    <source>
        <dbReference type="ARBA" id="ARBA00023004"/>
    </source>
</evidence>
<evidence type="ECO:0000256" key="9">
    <source>
        <dbReference type="ARBA" id="ARBA00023014"/>
    </source>
</evidence>
<feature type="domain" description="FAD/NAD(P)-binding" evidence="11">
    <location>
        <begin position="388"/>
        <end position="627"/>
    </location>
</feature>
<dbReference type="InterPro" id="IPR001155">
    <property type="entry name" value="OxRdtase_FMN_N"/>
</dbReference>
<sequence>MTNPHYPHLFSQFSIAGVELKNRLVMAPMSTSLGGVDGAVTPSQIAFYRERALGGFGLIIVEFTCVDPKTGRTEEHQLSLDSRRNLDGHCRLVETIHAAGAKAFLQLQHGGRFAKGSYLADGIVRGPMEVRSRKDPNKIVVAQMTDAEIQHLVDAFGRSAALASEAGYDGIELHGAHGYLLSQFLSPFSNQRDDKWGGDSERRLAFPTAVIRSVKAAIGDKPLCFRISADEFIEGGLSVDDNALIVPHLVAAGADMLHASTGRGPEAFDKVMEPMSAPEGWRLPYAKKLREASNVPMIGVGQIRWPETGEAALIEGDCDLVALGRPSLTDPAWPKKAEAGLRDTIRPCTSCNWCIAPDNLHRIVCAENPRTGSELDADFAADLGLGRKAIVIGAGPGGMAASLMLDQAGFETVLYEASPELGGGLIASATPPGKDKLFWYRDYLVRRLGKSRVAVRNDHRVTAQEIAAQSPDLVFVAAGTTTRPMAIDGIEDPMVLDAYELLMGHALPGVPAGGTAIVYGGGETGCEAAEYMAEHGARVVLVTRSSAHQLARSAEIVYRLGLVARINANPAIEVVAESEITRIADGEVTVRGKDGDTRMIQAARLLMAQGRDPLNKVADDLVAAGIRCYLVGDSRKVGRIGDAVHTAYQAMRALAADRVPLQPLAC</sequence>
<dbReference type="EMBL" id="VTOU01000002">
    <property type="protein sequence ID" value="TZG27393.1"/>
    <property type="molecule type" value="Genomic_DNA"/>
</dbReference>
<dbReference type="Gene3D" id="3.20.20.70">
    <property type="entry name" value="Aldolase class I"/>
    <property type="match status" value="1"/>
</dbReference>
<dbReference type="GO" id="GO:0051536">
    <property type="term" value="F:iron-sulfur cluster binding"/>
    <property type="evidence" value="ECO:0007669"/>
    <property type="project" value="UniProtKB-KW"/>
</dbReference>
<protein>
    <submittedName>
        <fullName evidence="12">NAD(P)-binding protein</fullName>
    </submittedName>
</protein>
<keyword evidence="4" id="KW-0285">Flavoprotein</keyword>
<keyword evidence="8" id="KW-0408">Iron</keyword>
<dbReference type="PRINTS" id="PR00368">
    <property type="entry name" value="FADPNR"/>
</dbReference>
<keyword evidence="5" id="KW-0288">FMN</keyword>
<evidence type="ECO:0000256" key="3">
    <source>
        <dbReference type="ARBA" id="ARBA00011048"/>
    </source>
</evidence>
<evidence type="ECO:0000313" key="12">
    <source>
        <dbReference type="EMBL" id="TZG27393.1"/>
    </source>
</evidence>
<evidence type="ECO:0000256" key="2">
    <source>
        <dbReference type="ARBA" id="ARBA00001966"/>
    </source>
</evidence>
<dbReference type="Gene3D" id="3.40.50.720">
    <property type="entry name" value="NAD(P)-binding Rossmann-like Domain"/>
    <property type="match status" value="1"/>
</dbReference>
<proteinExistence type="inferred from homology"/>
<comment type="caution">
    <text evidence="12">The sequence shown here is derived from an EMBL/GenBank/DDBJ whole genome shotgun (WGS) entry which is preliminary data.</text>
</comment>
<dbReference type="InterPro" id="IPR051793">
    <property type="entry name" value="NADH:flavin_oxidoreductase"/>
</dbReference>
<evidence type="ECO:0000256" key="4">
    <source>
        <dbReference type="ARBA" id="ARBA00022630"/>
    </source>
</evidence>
<dbReference type="PRINTS" id="PR00469">
    <property type="entry name" value="PNDRDTASEII"/>
</dbReference>
<dbReference type="Proteomes" id="UP000322077">
    <property type="component" value="Unassembled WGS sequence"/>
</dbReference>
<organism evidence="12 13">
    <name type="scientific">Sphingomonas montanisoli</name>
    <dbReference type="NCBI Taxonomy" id="2606412"/>
    <lineage>
        <taxon>Bacteria</taxon>
        <taxon>Pseudomonadati</taxon>
        <taxon>Pseudomonadota</taxon>
        <taxon>Alphaproteobacteria</taxon>
        <taxon>Sphingomonadales</taxon>
        <taxon>Sphingomonadaceae</taxon>
        <taxon>Sphingomonas</taxon>
    </lineage>
</organism>
<dbReference type="GO" id="GO:0010181">
    <property type="term" value="F:FMN binding"/>
    <property type="evidence" value="ECO:0007669"/>
    <property type="project" value="InterPro"/>
</dbReference>
<evidence type="ECO:0000256" key="7">
    <source>
        <dbReference type="ARBA" id="ARBA00023002"/>
    </source>
</evidence>
<evidence type="ECO:0000259" key="11">
    <source>
        <dbReference type="Pfam" id="PF07992"/>
    </source>
</evidence>
<dbReference type="InterPro" id="IPR036188">
    <property type="entry name" value="FAD/NAD-bd_sf"/>
</dbReference>
<evidence type="ECO:0000256" key="5">
    <source>
        <dbReference type="ARBA" id="ARBA00022643"/>
    </source>
</evidence>
<dbReference type="InterPro" id="IPR023753">
    <property type="entry name" value="FAD/NAD-binding_dom"/>
</dbReference>
<accession>A0A5D9C7J9</accession>
<gene>
    <name evidence="12" type="ORF">FYJ91_07305</name>
</gene>
<dbReference type="GO" id="GO:0016491">
    <property type="term" value="F:oxidoreductase activity"/>
    <property type="evidence" value="ECO:0007669"/>
    <property type="project" value="UniProtKB-KW"/>
</dbReference>
<dbReference type="Pfam" id="PF07992">
    <property type="entry name" value="Pyr_redox_2"/>
    <property type="match status" value="1"/>
</dbReference>
<dbReference type="Pfam" id="PF00724">
    <property type="entry name" value="Oxidored_FMN"/>
    <property type="match status" value="1"/>
</dbReference>
<dbReference type="PANTHER" id="PTHR42917:SF2">
    <property type="entry name" value="2,4-DIENOYL-COA REDUCTASE [(2E)-ENOYL-COA-PRODUCING]"/>
    <property type="match status" value="1"/>
</dbReference>
<keyword evidence="7" id="KW-0560">Oxidoreductase</keyword>
<evidence type="ECO:0000313" key="13">
    <source>
        <dbReference type="Proteomes" id="UP000322077"/>
    </source>
</evidence>
<dbReference type="RefSeq" id="WP_149521605.1">
    <property type="nucleotide sequence ID" value="NZ_VTOU01000002.1"/>
</dbReference>
<keyword evidence="13" id="KW-1185">Reference proteome</keyword>
<reference evidence="12 13" key="1">
    <citation type="submission" date="2019-08" db="EMBL/GenBank/DDBJ databases">
        <authorList>
            <person name="Wang G."/>
            <person name="Xu Z."/>
        </authorList>
    </citation>
    <scope>NUCLEOTIDE SEQUENCE [LARGE SCALE GENOMIC DNA]</scope>
    <source>
        <strain evidence="12 13">ZX</strain>
    </source>
</reference>
<dbReference type="InterPro" id="IPR013785">
    <property type="entry name" value="Aldolase_TIM"/>
</dbReference>
<comment type="cofactor">
    <cofactor evidence="1">
        <name>FMN</name>
        <dbReference type="ChEBI" id="CHEBI:58210"/>
    </cofactor>
</comment>
<keyword evidence="9" id="KW-0411">Iron-sulfur</keyword>
<feature type="domain" description="NADH:flavin oxidoreductase/NADH oxidase N-terminal" evidence="10">
    <location>
        <begin position="9"/>
        <end position="343"/>
    </location>
</feature>
<dbReference type="Gene3D" id="3.50.50.60">
    <property type="entry name" value="FAD/NAD(P)-binding domain"/>
    <property type="match status" value="1"/>
</dbReference>
<evidence type="ECO:0000256" key="6">
    <source>
        <dbReference type="ARBA" id="ARBA00022723"/>
    </source>
</evidence>
<dbReference type="SUPFAM" id="SSF51905">
    <property type="entry name" value="FAD/NAD(P)-binding domain"/>
    <property type="match status" value="1"/>
</dbReference>
<dbReference type="SUPFAM" id="SSF51395">
    <property type="entry name" value="FMN-linked oxidoreductases"/>
    <property type="match status" value="1"/>
</dbReference>
<dbReference type="GO" id="GO:0046872">
    <property type="term" value="F:metal ion binding"/>
    <property type="evidence" value="ECO:0007669"/>
    <property type="project" value="UniProtKB-KW"/>
</dbReference>
<evidence type="ECO:0000256" key="1">
    <source>
        <dbReference type="ARBA" id="ARBA00001917"/>
    </source>
</evidence>
<dbReference type="AlphaFoldDB" id="A0A5D9C7J9"/>
<dbReference type="PANTHER" id="PTHR42917">
    <property type="entry name" value="2,4-DIENOYL-COA REDUCTASE"/>
    <property type="match status" value="1"/>
</dbReference>
<name>A0A5D9C7J9_9SPHN</name>
<comment type="similarity">
    <text evidence="3">In the N-terminal section; belongs to the NADH:flavin oxidoreductase/NADH oxidase family.</text>
</comment>